<dbReference type="InterPro" id="IPR050346">
    <property type="entry name" value="FMO-like"/>
</dbReference>
<gene>
    <name evidence="6" type="ORF">LPJ64_002036</name>
</gene>
<evidence type="ECO:0000256" key="4">
    <source>
        <dbReference type="ARBA" id="ARBA00023002"/>
    </source>
</evidence>
<dbReference type="Pfam" id="PF00743">
    <property type="entry name" value="FMO-like"/>
    <property type="match status" value="2"/>
</dbReference>
<dbReference type="InterPro" id="IPR036188">
    <property type="entry name" value="FAD/NAD-bd_sf"/>
</dbReference>
<dbReference type="PANTHER" id="PTHR23023">
    <property type="entry name" value="DIMETHYLANILINE MONOOXYGENASE"/>
    <property type="match status" value="1"/>
</dbReference>
<keyword evidence="7" id="KW-1185">Reference proteome</keyword>
<dbReference type="PRINTS" id="PR00419">
    <property type="entry name" value="ADXRDTASE"/>
</dbReference>
<accession>A0A9W7XMX0</accession>
<dbReference type="AlphaFoldDB" id="A0A9W7XMX0"/>
<dbReference type="Pfam" id="PF13450">
    <property type="entry name" value="NAD_binding_8"/>
    <property type="match status" value="1"/>
</dbReference>
<evidence type="ECO:0000256" key="5">
    <source>
        <dbReference type="SAM" id="MobiDB-lite"/>
    </source>
</evidence>
<evidence type="ECO:0000313" key="7">
    <source>
        <dbReference type="Proteomes" id="UP001145021"/>
    </source>
</evidence>
<dbReference type="Proteomes" id="UP001145021">
    <property type="component" value="Unassembled WGS sequence"/>
</dbReference>
<evidence type="ECO:0008006" key="8">
    <source>
        <dbReference type="Google" id="ProtNLM"/>
    </source>
</evidence>
<evidence type="ECO:0000256" key="2">
    <source>
        <dbReference type="ARBA" id="ARBA00022630"/>
    </source>
</evidence>
<reference evidence="6" key="1">
    <citation type="submission" date="2022-07" db="EMBL/GenBank/DDBJ databases">
        <title>Phylogenomic reconstructions and comparative analyses of Kickxellomycotina fungi.</title>
        <authorList>
            <person name="Reynolds N.K."/>
            <person name="Stajich J.E."/>
            <person name="Barry K."/>
            <person name="Grigoriev I.V."/>
            <person name="Crous P."/>
            <person name="Smith M.E."/>
        </authorList>
    </citation>
    <scope>NUCLEOTIDE SEQUENCE</scope>
    <source>
        <strain evidence="6">NBRC 105413</strain>
    </source>
</reference>
<comment type="caution">
    <text evidence="6">The sequence shown here is derived from an EMBL/GenBank/DDBJ whole genome shotgun (WGS) entry which is preliminary data.</text>
</comment>
<name>A0A9W7XMX0_9FUNG</name>
<protein>
    <recommendedName>
        <fullName evidence="8">Flavin-containing monooxygenase</fullName>
    </recommendedName>
</protein>
<sequence>MVKISVNVESPASSWITVSYSKASGDTGITVDPQDSGIRVKAHSIGIIGAGPAGLASARVLLENGFTQIKVLERNNEIGGVWCYSPESRCHYNVPQESCNTAIRHNYDERSPSTGSYPTPLYDELHTNLPKDVMQFPGFPFPADTPEFPDRKQVQDYVRSYADTHGLRKVVKLNTHVLSISYVNNQWQCISRDLERQRTNTDYFDAMLVCTGRVSHPFIPDIPGLQELKERNPEGMISAKEFRKASEYAGKNVMVVGGAFSAYDIARQLSFTTGKLHVSLPSRDNSNDDNDNDKDKDKDKDNKEPCFDGFDKSNLPVVHPVIKKVDTHLVYFADDSYMPLPDTIIFATGYLYSYPFIDNTNPLAMACSQVDPLQNVRCFTDGHNINDLYEYLVYIYNPSLAVFGVPFNVAPFPLYEHQAHFLAHLYKGEVKLPSFEEMKKMWEQLVRERPGKLLFKMGLEQIPYRNSLMDTIEKYVKDECPTSRRLEYVTSDSMWAMRLKKPELHLQALGYGIKF</sequence>
<keyword evidence="4" id="KW-0560">Oxidoreductase</keyword>
<keyword evidence="2" id="KW-0285">Flavoprotein</keyword>
<dbReference type="InterPro" id="IPR020946">
    <property type="entry name" value="Flavin_mOase-like"/>
</dbReference>
<dbReference type="GO" id="GO:0050660">
    <property type="term" value="F:flavin adenine dinucleotide binding"/>
    <property type="evidence" value="ECO:0007669"/>
    <property type="project" value="InterPro"/>
</dbReference>
<comment type="similarity">
    <text evidence="1">Belongs to the FMO family.</text>
</comment>
<dbReference type="SUPFAM" id="SSF51905">
    <property type="entry name" value="FAD/NAD(P)-binding domain"/>
    <property type="match status" value="2"/>
</dbReference>
<dbReference type="GO" id="GO:0004499">
    <property type="term" value="F:N,N-dimethylaniline monooxygenase activity"/>
    <property type="evidence" value="ECO:0007669"/>
    <property type="project" value="InterPro"/>
</dbReference>
<dbReference type="Gene3D" id="3.50.50.60">
    <property type="entry name" value="FAD/NAD(P)-binding domain"/>
    <property type="match status" value="2"/>
</dbReference>
<organism evidence="6 7">
    <name type="scientific">Coemansia asiatica</name>
    <dbReference type="NCBI Taxonomy" id="1052880"/>
    <lineage>
        <taxon>Eukaryota</taxon>
        <taxon>Fungi</taxon>
        <taxon>Fungi incertae sedis</taxon>
        <taxon>Zoopagomycota</taxon>
        <taxon>Kickxellomycotina</taxon>
        <taxon>Kickxellomycetes</taxon>
        <taxon>Kickxellales</taxon>
        <taxon>Kickxellaceae</taxon>
        <taxon>Coemansia</taxon>
    </lineage>
</organism>
<proteinExistence type="inferred from homology"/>
<feature type="region of interest" description="Disordered" evidence="5">
    <location>
        <begin position="280"/>
        <end position="307"/>
    </location>
</feature>
<evidence type="ECO:0000256" key="3">
    <source>
        <dbReference type="ARBA" id="ARBA00022827"/>
    </source>
</evidence>
<dbReference type="GO" id="GO:0050661">
    <property type="term" value="F:NADP binding"/>
    <property type="evidence" value="ECO:0007669"/>
    <property type="project" value="InterPro"/>
</dbReference>
<keyword evidence="3" id="KW-0274">FAD</keyword>
<dbReference type="EMBL" id="JANBOH010000059">
    <property type="protein sequence ID" value="KAJ1646487.1"/>
    <property type="molecule type" value="Genomic_DNA"/>
</dbReference>
<evidence type="ECO:0000313" key="6">
    <source>
        <dbReference type="EMBL" id="KAJ1646487.1"/>
    </source>
</evidence>
<evidence type="ECO:0000256" key="1">
    <source>
        <dbReference type="ARBA" id="ARBA00009183"/>
    </source>
</evidence>
<feature type="compositionally biased region" description="Basic and acidic residues" evidence="5">
    <location>
        <begin position="293"/>
        <end position="307"/>
    </location>
</feature>